<dbReference type="RefSeq" id="WP_069478915.1">
    <property type="nucleotide sequence ID" value="NZ_CP017111.1"/>
</dbReference>
<keyword evidence="2" id="KW-1185">Reference proteome</keyword>
<dbReference type="PATRIC" id="fig|1193502.14.peg.2650"/>
<evidence type="ECO:0000313" key="2">
    <source>
        <dbReference type="Proteomes" id="UP000094609"/>
    </source>
</evidence>
<dbReference type="KEGG" id="shal:SHALO_2618"/>
<proteinExistence type="predicted"/>
<dbReference type="AlphaFoldDB" id="A0A1D7TN03"/>
<sequence>MKFLAMLAASFSMIYLVLVVHAFSFPTQKKAEELTALSLHVKDAKPSLSFPTHEYKRFVYVP</sequence>
<protein>
    <submittedName>
        <fullName evidence="1">Uncharacterized protein</fullName>
    </submittedName>
</protein>
<evidence type="ECO:0000313" key="1">
    <source>
        <dbReference type="EMBL" id="AOO66376.1"/>
    </source>
</evidence>
<organism evidence="1 2">
    <name type="scientific">Sulfurospirillum halorespirans DSM 13726</name>
    <dbReference type="NCBI Taxonomy" id="1193502"/>
    <lineage>
        <taxon>Bacteria</taxon>
        <taxon>Pseudomonadati</taxon>
        <taxon>Campylobacterota</taxon>
        <taxon>Epsilonproteobacteria</taxon>
        <taxon>Campylobacterales</taxon>
        <taxon>Sulfurospirillaceae</taxon>
        <taxon>Sulfurospirillum</taxon>
    </lineage>
</organism>
<gene>
    <name evidence="1" type="ORF">SHALO_2618</name>
</gene>
<reference evidence="2" key="1">
    <citation type="submission" date="2016-08" db="EMBL/GenBank/DDBJ databases">
        <title>Complete genome sequence of the organohalide-respiring Epsilonproteobacterium Sulfurospirillum halorespirans.</title>
        <authorList>
            <person name="Goris T."/>
            <person name="Zimmermann J."/>
            <person name="Schenz B."/>
            <person name="Lemos M."/>
            <person name="Hackermueller J."/>
            <person name="Diekert G."/>
        </authorList>
    </citation>
    <scope>NUCLEOTIDE SEQUENCE [LARGE SCALE GENOMIC DNA]</scope>
    <source>
        <strain>DSM 13726</strain>
        <strain evidence="2">PCE-M2</strain>
    </source>
</reference>
<dbReference type="Proteomes" id="UP000094609">
    <property type="component" value="Chromosome"/>
</dbReference>
<dbReference type="STRING" id="1193502.SHALO_2618"/>
<dbReference type="EMBL" id="CP017111">
    <property type="protein sequence ID" value="AOO66376.1"/>
    <property type="molecule type" value="Genomic_DNA"/>
</dbReference>
<accession>A0A1D7TN03</accession>
<name>A0A1D7TN03_9BACT</name>